<organism evidence="4 5">
    <name type="scientific">Athelia psychrophila</name>
    <dbReference type="NCBI Taxonomy" id="1759441"/>
    <lineage>
        <taxon>Eukaryota</taxon>
        <taxon>Fungi</taxon>
        <taxon>Dikarya</taxon>
        <taxon>Basidiomycota</taxon>
        <taxon>Agaricomycotina</taxon>
        <taxon>Agaricomycetes</taxon>
        <taxon>Agaricomycetidae</taxon>
        <taxon>Atheliales</taxon>
        <taxon>Atheliaceae</taxon>
        <taxon>Athelia</taxon>
    </lineage>
</organism>
<dbReference type="AlphaFoldDB" id="A0A166KW87"/>
<dbReference type="PANTHER" id="PTHR43283">
    <property type="entry name" value="BETA-LACTAMASE-RELATED"/>
    <property type="match status" value="1"/>
</dbReference>
<name>A0A166KW87_9AGAM</name>
<gene>
    <name evidence="4" type="ORF">FIBSPDRAFT_890437</name>
</gene>
<accession>A0A166KW87</accession>
<dbReference type="OrthoDB" id="428260at2759"/>
<dbReference type="InterPro" id="IPR050789">
    <property type="entry name" value="Diverse_Enzym_Activities"/>
</dbReference>
<dbReference type="SUPFAM" id="SSF56601">
    <property type="entry name" value="beta-lactamase/transpeptidase-like"/>
    <property type="match status" value="1"/>
</dbReference>
<dbReference type="EMBL" id="KV417540">
    <property type="protein sequence ID" value="KZP22318.1"/>
    <property type="molecule type" value="Genomic_DNA"/>
</dbReference>
<feature type="domain" description="Beta-lactamase-related" evidence="3">
    <location>
        <begin position="101"/>
        <end position="240"/>
    </location>
</feature>
<dbReference type="Proteomes" id="UP000076532">
    <property type="component" value="Unassembled WGS sequence"/>
</dbReference>
<evidence type="ECO:0000256" key="1">
    <source>
        <dbReference type="ARBA" id="ARBA00009009"/>
    </source>
</evidence>
<evidence type="ECO:0000313" key="5">
    <source>
        <dbReference type="Proteomes" id="UP000076532"/>
    </source>
</evidence>
<proteinExistence type="inferred from homology"/>
<dbReference type="STRING" id="436010.A0A166KW87"/>
<dbReference type="Pfam" id="PF00144">
    <property type="entry name" value="Beta-lactamase"/>
    <property type="match status" value="1"/>
</dbReference>
<keyword evidence="2" id="KW-0378">Hydrolase</keyword>
<evidence type="ECO:0000259" key="3">
    <source>
        <dbReference type="Pfam" id="PF00144"/>
    </source>
</evidence>
<dbReference type="Gene3D" id="3.40.710.10">
    <property type="entry name" value="DD-peptidase/beta-lactamase superfamily"/>
    <property type="match status" value="1"/>
</dbReference>
<keyword evidence="5" id="KW-1185">Reference proteome</keyword>
<dbReference type="InterPro" id="IPR001466">
    <property type="entry name" value="Beta-lactam-related"/>
</dbReference>
<sequence length="257" mass="28581">MALTKPICEWDRRGDVWLGQKRVGRDRRRRFMLPFHSVASLEHRQTSSSSPMISYHHPHLSGYDVPEDMRLTGEAHRDSKDDVPKGCGGVWIWRASDGASWATSGRMDTRSRRRGGCDRVMAHIDGLGGGGVYGSPVEYLRVLGSLLRDDGKLLQSASVDELFRPQLSKAIPAGNIPVGTDASWGLGGMTTLEDVDGRRRKGSVAWGGLPNLFWWMDRETGVVGVYASQIVPPRDAQSKELFEAFERHVYKMVDGSQ</sequence>
<dbReference type="GO" id="GO:0016787">
    <property type="term" value="F:hydrolase activity"/>
    <property type="evidence" value="ECO:0007669"/>
    <property type="project" value="UniProtKB-KW"/>
</dbReference>
<comment type="similarity">
    <text evidence="1">Belongs to the class-A beta-lactamase family.</text>
</comment>
<evidence type="ECO:0000256" key="2">
    <source>
        <dbReference type="ARBA" id="ARBA00022801"/>
    </source>
</evidence>
<dbReference type="InterPro" id="IPR012338">
    <property type="entry name" value="Beta-lactam/transpept-like"/>
</dbReference>
<evidence type="ECO:0000313" key="4">
    <source>
        <dbReference type="EMBL" id="KZP22318.1"/>
    </source>
</evidence>
<reference evidence="4 5" key="1">
    <citation type="journal article" date="2016" name="Mol. Biol. Evol.">
        <title>Comparative Genomics of Early-Diverging Mushroom-Forming Fungi Provides Insights into the Origins of Lignocellulose Decay Capabilities.</title>
        <authorList>
            <person name="Nagy L.G."/>
            <person name="Riley R."/>
            <person name="Tritt A."/>
            <person name="Adam C."/>
            <person name="Daum C."/>
            <person name="Floudas D."/>
            <person name="Sun H."/>
            <person name="Yadav J.S."/>
            <person name="Pangilinan J."/>
            <person name="Larsson K.H."/>
            <person name="Matsuura K."/>
            <person name="Barry K."/>
            <person name="Labutti K."/>
            <person name="Kuo R."/>
            <person name="Ohm R.A."/>
            <person name="Bhattacharya S.S."/>
            <person name="Shirouzu T."/>
            <person name="Yoshinaga Y."/>
            <person name="Martin F.M."/>
            <person name="Grigoriev I.V."/>
            <person name="Hibbett D.S."/>
        </authorList>
    </citation>
    <scope>NUCLEOTIDE SEQUENCE [LARGE SCALE GENOMIC DNA]</scope>
    <source>
        <strain evidence="4 5">CBS 109695</strain>
    </source>
</reference>
<protein>
    <recommendedName>
        <fullName evidence="3">Beta-lactamase-related domain-containing protein</fullName>
    </recommendedName>
</protein>
<dbReference type="PANTHER" id="PTHR43283:SF17">
    <property type="entry name" value="(LOVD), PUTATIVE (AFU_ORTHOLOGUE AFUA_5G00920)-RELATED"/>
    <property type="match status" value="1"/>
</dbReference>